<sequence length="61" mass="7039">MYLPKQFAELRLEELHCIVREYHIVIARIIKSYDDGRIPHPLSPDQRPTGQSVDIGGKLQP</sequence>
<dbReference type="OrthoDB" id="9794948at2"/>
<comment type="caution">
    <text evidence="2">The sequence shown here is derived from an EMBL/GenBank/DDBJ whole genome shotgun (WGS) entry which is preliminary data.</text>
</comment>
<gene>
    <name evidence="2" type="ORF">ETQ85_03105</name>
</gene>
<evidence type="ECO:0000313" key="3">
    <source>
        <dbReference type="Proteomes" id="UP000389128"/>
    </source>
</evidence>
<evidence type="ECO:0000313" key="2">
    <source>
        <dbReference type="EMBL" id="TYC61659.1"/>
    </source>
</evidence>
<keyword evidence="3" id="KW-1185">Reference proteome</keyword>
<organism evidence="2 3">
    <name type="scientific">Zoogloea oleivorans</name>
    <dbReference type="NCBI Taxonomy" id="1552750"/>
    <lineage>
        <taxon>Bacteria</taxon>
        <taxon>Pseudomonadati</taxon>
        <taxon>Pseudomonadota</taxon>
        <taxon>Betaproteobacteria</taxon>
        <taxon>Rhodocyclales</taxon>
        <taxon>Zoogloeaceae</taxon>
        <taxon>Zoogloea</taxon>
    </lineage>
</organism>
<dbReference type="EMBL" id="SDKK01000002">
    <property type="protein sequence ID" value="TYC61659.1"/>
    <property type="molecule type" value="Genomic_DNA"/>
</dbReference>
<dbReference type="AlphaFoldDB" id="A0A6C2D7S2"/>
<evidence type="ECO:0000256" key="1">
    <source>
        <dbReference type="SAM" id="MobiDB-lite"/>
    </source>
</evidence>
<protein>
    <submittedName>
        <fullName evidence="2">Uncharacterized protein</fullName>
    </submittedName>
</protein>
<feature type="region of interest" description="Disordered" evidence="1">
    <location>
        <begin position="37"/>
        <end position="61"/>
    </location>
</feature>
<reference evidence="2 3" key="1">
    <citation type="submission" date="2019-01" db="EMBL/GenBank/DDBJ databases">
        <title>Zoogloea oleivorans genome sequencing and assembly.</title>
        <authorList>
            <person name="Tancsics A."/>
            <person name="Farkas M."/>
            <person name="Kriszt B."/>
            <person name="Maroti G."/>
            <person name="Horvath B."/>
        </authorList>
    </citation>
    <scope>NUCLEOTIDE SEQUENCE [LARGE SCALE GENOMIC DNA]</scope>
    <source>
        <strain evidence="2 3">Buc</strain>
    </source>
</reference>
<dbReference type="Proteomes" id="UP000389128">
    <property type="component" value="Unassembled WGS sequence"/>
</dbReference>
<proteinExistence type="predicted"/>
<name>A0A6C2D7S2_9RHOO</name>
<accession>A0A6C2D7S2</accession>